<dbReference type="EMBL" id="UYRT01002156">
    <property type="protein sequence ID" value="VDK30700.1"/>
    <property type="molecule type" value="Genomic_DNA"/>
</dbReference>
<dbReference type="Gene3D" id="1.20.5.190">
    <property type="match status" value="1"/>
</dbReference>
<dbReference type="PROSITE" id="PS50096">
    <property type="entry name" value="IQ"/>
    <property type="match status" value="1"/>
</dbReference>
<dbReference type="SMART" id="SM00015">
    <property type="entry name" value="IQ"/>
    <property type="match status" value="2"/>
</dbReference>
<dbReference type="Proteomes" id="UP000271098">
    <property type="component" value="Unassembled WGS sequence"/>
</dbReference>
<keyword evidence="2" id="KW-0963">Cytoplasm</keyword>
<evidence type="ECO:0000313" key="3">
    <source>
        <dbReference type="EMBL" id="VDK30700.1"/>
    </source>
</evidence>
<dbReference type="OrthoDB" id="5870734at2759"/>
<protein>
    <submittedName>
        <fullName evidence="5">Spermatogenesis-associated protein 17</fullName>
    </submittedName>
</protein>
<evidence type="ECO:0000256" key="2">
    <source>
        <dbReference type="ARBA" id="ARBA00022490"/>
    </source>
</evidence>
<dbReference type="GO" id="GO:0000146">
    <property type="term" value="F:microfilament motor activity"/>
    <property type="evidence" value="ECO:0007669"/>
    <property type="project" value="InterPro"/>
</dbReference>
<dbReference type="Pfam" id="PF00612">
    <property type="entry name" value="IQ"/>
    <property type="match status" value="2"/>
</dbReference>
<comment type="subcellular location">
    <subcellularLocation>
        <location evidence="1">Cytoplasm</location>
    </subcellularLocation>
</comment>
<evidence type="ECO:0000256" key="1">
    <source>
        <dbReference type="ARBA" id="ARBA00004496"/>
    </source>
</evidence>
<name>A0A183CYZ5_9BILA</name>
<proteinExistence type="predicted"/>
<dbReference type="InterPro" id="IPR000048">
    <property type="entry name" value="IQ_motif_EF-hand-BS"/>
</dbReference>
<reference evidence="5" key="1">
    <citation type="submission" date="2016-06" db="UniProtKB">
        <authorList>
            <consortium name="WormBaseParasite"/>
        </authorList>
    </citation>
    <scope>IDENTIFICATION</scope>
</reference>
<keyword evidence="4" id="KW-1185">Reference proteome</keyword>
<reference evidence="3 4" key="2">
    <citation type="submission" date="2018-11" db="EMBL/GenBank/DDBJ databases">
        <authorList>
            <consortium name="Pathogen Informatics"/>
        </authorList>
    </citation>
    <scope>NUCLEOTIDE SEQUENCE [LARGE SCALE GENOMIC DNA]</scope>
</reference>
<accession>A0A183CYZ5</accession>
<dbReference type="GO" id="GO:0005884">
    <property type="term" value="C:actin filament"/>
    <property type="evidence" value="ECO:0007669"/>
    <property type="project" value="TreeGrafter"/>
</dbReference>
<dbReference type="GO" id="GO:0051015">
    <property type="term" value="F:actin filament binding"/>
    <property type="evidence" value="ECO:0007669"/>
    <property type="project" value="TreeGrafter"/>
</dbReference>
<dbReference type="GO" id="GO:0005737">
    <property type="term" value="C:cytoplasm"/>
    <property type="evidence" value="ECO:0007669"/>
    <property type="project" value="UniProtKB-SubCell"/>
</dbReference>
<dbReference type="AlphaFoldDB" id="A0A183CYZ5"/>
<dbReference type="PANTHER" id="PTHR46184">
    <property type="entry name" value="UNCONVENTIONAL MYOSIN-IXB-LIKE PROTEIN"/>
    <property type="match status" value="1"/>
</dbReference>
<sequence>MVRGMIVRNRLREQYHSALVIQRNWKRFRAERKYMQIRRAIIAIQSQYRGDCARKRFEELKKNGYPRRQIPKFTIAKVVRKMQLASFNLNEPETLAQFALSEDEDEAVSITSTSESIADEEESALSSAHLDRFYSFYYTS</sequence>
<dbReference type="InterPro" id="IPR027417">
    <property type="entry name" value="P-loop_NTPase"/>
</dbReference>
<gene>
    <name evidence="3" type="ORF">GPUH_LOCUS1686</name>
</gene>
<dbReference type="WBParaSite" id="GPUH_0000169001-mRNA-1">
    <property type="protein sequence ID" value="GPUH_0000169001-mRNA-1"/>
    <property type="gene ID" value="GPUH_0000169001"/>
</dbReference>
<dbReference type="SUPFAM" id="SSF52540">
    <property type="entry name" value="P-loop containing nucleoside triphosphate hydrolases"/>
    <property type="match status" value="1"/>
</dbReference>
<evidence type="ECO:0000313" key="4">
    <source>
        <dbReference type="Proteomes" id="UP000271098"/>
    </source>
</evidence>
<dbReference type="PANTHER" id="PTHR46184:SF5">
    <property type="entry name" value="UNCONVENTIONAL MYOSIN-IXA-LIKE"/>
    <property type="match status" value="1"/>
</dbReference>
<dbReference type="GO" id="GO:0005096">
    <property type="term" value="F:GTPase activator activity"/>
    <property type="evidence" value="ECO:0007669"/>
    <property type="project" value="InterPro"/>
</dbReference>
<organism evidence="5">
    <name type="scientific">Gongylonema pulchrum</name>
    <dbReference type="NCBI Taxonomy" id="637853"/>
    <lineage>
        <taxon>Eukaryota</taxon>
        <taxon>Metazoa</taxon>
        <taxon>Ecdysozoa</taxon>
        <taxon>Nematoda</taxon>
        <taxon>Chromadorea</taxon>
        <taxon>Rhabditida</taxon>
        <taxon>Spirurina</taxon>
        <taxon>Spiruromorpha</taxon>
        <taxon>Spiruroidea</taxon>
        <taxon>Gongylonematidae</taxon>
        <taxon>Gongylonema</taxon>
    </lineage>
</organism>
<dbReference type="GO" id="GO:0035556">
    <property type="term" value="P:intracellular signal transduction"/>
    <property type="evidence" value="ECO:0007669"/>
    <property type="project" value="InterPro"/>
</dbReference>
<evidence type="ECO:0000313" key="5">
    <source>
        <dbReference type="WBParaSite" id="GPUH_0000169001-mRNA-1"/>
    </source>
</evidence>
<dbReference type="InterPro" id="IPR046987">
    <property type="entry name" value="Myo9"/>
</dbReference>